<dbReference type="Proteomes" id="UP000008457">
    <property type="component" value="Chromosome"/>
</dbReference>
<reference evidence="2 3" key="2">
    <citation type="journal article" date="2011" name="Stand. Genomic Sci.">
        <title>Complete genome sequence of Mahella australiensis type strain (50-1 BON).</title>
        <authorList>
            <person name="Sikorski J."/>
            <person name="Teshima H."/>
            <person name="Nolan M."/>
            <person name="Lucas S."/>
            <person name="Hammon N."/>
            <person name="Deshpande S."/>
            <person name="Cheng J.F."/>
            <person name="Pitluck S."/>
            <person name="Liolios K."/>
            <person name="Pagani I."/>
            <person name="Ivanova N."/>
            <person name="Huntemann M."/>
            <person name="Mavromatis K."/>
            <person name="Ovchinikova G."/>
            <person name="Pati A."/>
            <person name="Tapia R."/>
            <person name="Han C."/>
            <person name="Goodwin L."/>
            <person name="Chen A."/>
            <person name="Palaniappan K."/>
            <person name="Land M."/>
            <person name="Hauser L."/>
            <person name="Ngatchou-Djao O.D."/>
            <person name="Rohde M."/>
            <person name="Pukall R."/>
            <person name="Spring S."/>
            <person name="Abt B."/>
            <person name="Goker M."/>
            <person name="Detter J.C."/>
            <person name="Woyke T."/>
            <person name="Bristow J."/>
            <person name="Markowitz V."/>
            <person name="Hugenholtz P."/>
            <person name="Eisen J.A."/>
            <person name="Kyrpides N.C."/>
            <person name="Klenk H.P."/>
            <person name="Lapidus A."/>
        </authorList>
    </citation>
    <scope>NUCLEOTIDE SEQUENCE [LARGE SCALE GENOMIC DNA]</scope>
    <source>
        <strain evidence="3">DSM 15567 / CIP 107919 / 50-1 BON</strain>
    </source>
</reference>
<sequence length="181" mass="20044">MQLSKRERNLIAIAVALLIFAIYYNIILMPSMENWQLLEQQIADATKELDEVAKVADIGAYKKILVNKGGIMGTYLDSPDILKHISAIAAVHEAVINSIVRSEAQGSADSEYSTVSFKMNISMPRLATVEFLQDIENNIPYVHIVKEVSINAAQQPESGLCDMSLTVDIYYSTKYGVNDGQ</sequence>
<keyword evidence="3" id="KW-1185">Reference proteome</keyword>
<keyword evidence="1" id="KW-1133">Transmembrane helix</keyword>
<dbReference type="HOGENOM" id="CLU_1487348_0_0_9"/>
<evidence type="ECO:0000313" key="2">
    <source>
        <dbReference type="EMBL" id="AEE96326.1"/>
    </source>
</evidence>
<evidence type="ECO:0000256" key="1">
    <source>
        <dbReference type="SAM" id="Phobius"/>
    </source>
</evidence>
<dbReference type="InterPro" id="IPR014717">
    <property type="entry name" value="Transl_elong_EF1B/ribsomal_bS6"/>
</dbReference>
<dbReference type="Gene3D" id="3.30.70.60">
    <property type="match status" value="1"/>
</dbReference>
<dbReference type="STRING" id="697281.Mahau_1129"/>
<proteinExistence type="predicted"/>
<dbReference type="KEGG" id="mas:Mahau_1129"/>
<name>F4A393_MAHA5</name>
<organism evidence="2 3">
    <name type="scientific">Mahella australiensis (strain DSM 15567 / CIP 107919 / 50-1 BON)</name>
    <dbReference type="NCBI Taxonomy" id="697281"/>
    <lineage>
        <taxon>Bacteria</taxon>
        <taxon>Bacillati</taxon>
        <taxon>Bacillota</taxon>
        <taxon>Clostridia</taxon>
        <taxon>Thermoanaerobacterales</taxon>
        <taxon>Thermoanaerobacterales Family IV. Incertae Sedis</taxon>
        <taxon>Mahella</taxon>
    </lineage>
</organism>
<evidence type="ECO:0000313" key="3">
    <source>
        <dbReference type="Proteomes" id="UP000008457"/>
    </source>
</evidence>
<reference evidence="3" key="1">
    <citation type="submission" date="2010-11" db="EMBL/GenBank/DDBJ databases">
        <title>The complete genome of Mahella australiensis DSM 15567.</title>
        <authorList>
            <consortium name="US DOE Joint Genome Institute (JGI-PGF)"/>
            <person name="Lucas S."/>
            <person name="Copeland A."/>
            <person name="Lapidus A."/>
            <person name="Bruce D."/>
            <person name="Goodwin L."/>
            <person name="Pitluck S."/>
            <person name="Kyrpides N."/>
            <person name="Mavromatis K."/>
            <person name="Pagani I."/>
            <person name="Ivanova N."/>
            <person name="Teshima H."/>
            <person name="Brettin T."/>
            <person name="Detter J.C."/>
            <person name="Han C."/>
            <person name="Tapia R."/>
            <person name="Land M."/>
            <person name="Hauser L."/>
            <person name="Markowitz V."/>
            <person name="Cheng J.-F."/>
            <person name="Hugenholtz P."/>
            <person name="Woyke T."/>
            <person name="Wu D."/>
            <person name="Spring S."/>
            <person name="Pukall R."/>
            <person name="Steenblock K."/>
            <person name="Schneider S."/>
            <person name="Klenk H.-P."/>
            <person name="Eisen J.A."/>
        </authorList>
    </citation>
    <scope>NUCLEOTIDE SEQUENCE [LARGE SCALE GENOMIC DNA]</scope>
    <source>
        <strain evidence="3">DSM 15567 / CIP 107919 / 50-1 BON</strain>
    </source>
</reference>
<gene>
    <name evidence="2" type="ordered locus">Mahau_1129</name>
</gene>
<dbReference type="AlphaFoldDB" id="F4A393"/>
<keyword evidence="1" id="KW-0472">Membrane</keyword>
<dbReference type="EMBL" id="CP002360">
    <property type="protein sequence ID" value="AEE96326.1"/>
    <property type="molecule type" value="Genomic_DNA"/>
</dbReference>
<keyword evidence="1" id="KW-0812">Transmembrane</keyword>
<dbReference type="RefSeq" id="WP_013780756.1">
    <property type="nucleotide sequence ID" value="NC_015520.1"/>
</dbReference>
<feature type="transmembrane region" description="Helical" evidence="1">
    <location>
        <begin position="12"/>
        <end position="32"/>
    </location>
</feature>
<accession>F4A393</accession>
<protein>
    <submittedName>
        <fullName evidence="2">Uncharacterized protein</fullName>
    </submittedName>
</protein>